<dbReference type="GO" id="GO:0005615">
    <property type="term" value="C:extracellular space"/>
    <property type="evidence" value="ECO:0007669"/>
    <property type="project" value="TreeGrafter"/>
</dbReference>
<dbReference type="PANTHER" id="PTHR38652:SF1">
    <property type="entry name" value="INTERLEUKIN-31"/>
    <property type="match status" value="1"/>
</dbReference>
<sequence>MVSHTGTAAACCRWFGGRVWCLQMERKTTQGVSPEVAQPNSGLSDASWGRESPAQGRPGRHSDVNCWDFWLFRKTDAYPFRLLVPQLQDEKGVPISSQYEMPCFTADPRPPHYLDSSAILPYFRAIQPILNNQTLDVVIEHLDKLEFQRAPKTNISVPTDQFEKKRFILTILNQFSNCLNSDLVSKLFQ</sequence>
<dbReference type="AlphaFoldDB" id="A0A9W3FKP1"/>
<reference evidence="2" key="1">
    <citation type="submission" date="2025-08" db="UniProtKB">
        <authorList>
            <consortium name="RefSeq"/>
        </authorList>
    </citation>
    <scope>IDENTIFICATION</scope>
    <source>
        <tissue evidence="2">Blood</tissue>
    </source>
</reference>
<dbReference type="Pfam" id="PF15209">
    <property type="entry name" value="IL31"/>
    <property type="match status" value="1"/>
</dbReference>
<evidence type="ECO:0000313" key="1">
    <source>
        <dbReference type="Proteomes" id="UP001732780"/>
    </source>
</evidence>
<evidence type="ECO:0000313" key="2">
    <source>
        <dbReference type="RefSeq" id="XP_045362311.2"/>
    </source>
</evidence>
<accession>A0A9W3FKP1</accession>
<dbReference type="InterPro" id="IPR027987">
    <property type="entry name" value="IL-31"/>
</dbReference>
<protein>
    <submittedName>
        <fullName evidence="2">Interleukin-31</fullName>
    </submittedName>
</protein>
<dbReference type="GO" id="GO:0005125">
    <property type="term" value="F:cytokine activity"/>
    <property type="evidence" value="ECO:0007669"/>
    <property type="project" value="TreeGrafter"/>
</dbReference>
<dbReference type="Proteomes" id="UP001732780">
    <property type="component" value="Chromosome 32"/>
</dbReference>
<dbReference type="CTD" id="386653"/>
<dbReference type="RefSeq" id="XP_045362311.2">
    <property type="nucleotide sequence ID" value="XM_045506355.2"/>
</dbReference>
<name>A0A9W3FKP1_CAMBA</name>
<dbReference type="GO" id="GO:0005126">
    <property type="term" value="F:cytokine receptor binding"/>
    <property type="evidence" value="ECO:0007669"/>
    <property type="project" value="TreeGrafter"/>
</dbReference>
<dbReference type="PANTHER" id="PTHR38652">
    <property type="entry name" value="INTERLEUKIN-31"/>
    <property type="match status" value="1"/>
</dbReference>
<organism evidence="1 2">
    <name type="scientific">Camelus bactrianus</name>
    <name type="common">Bactrian camel</name>
    <dbReference type="NCBI Taxonomy" id="9837"/>
    <lineage>
        <taxon>Eukaryota</taxon>
        <taxon>Metazoa</taxon>
        <taxon>Chordata</taxon>
        <taxon>Craniata</taxon>
        <taxon>Vertebrata</taxon>
        <taxon>Euteleostomi</taxon>
        <taxon>Mammalia</taxon>
        <taxon>Eutheria</taxon>
        <taxon>Laurasiatheria</taxon>
        <taxon>Artiodactyla</taxon>
        <taxon>Tylopoda</taxon>
        <taxon>Camelidae</taxon>
        <taxon>Camelus</taxon>
    </lineage>
</organism>
<proteinExistence type="predicted"/>
<gene>
    <name evidence="2" type="primary">IL31</name>
</gene>
<keyword evidence="1" id="KW-1185">Reference proteome</keyword>